<proteinExistence type="predicted"/>
<dbReference type="SUPFAM" id="SSF64376">
    <property type="entry name" value="YlxR-like"/>
    <property type="match status" value="1"/>
</dbReference>
<dbReference type="EMBL" id="JXAL01000023">
    <property type="protein sequence ID" value="KIL35324.1"/>
    <property type="molecule type" value="Genomic_DNA"/>
</dbReference>
<accession>A0ABR5A2N8</accession>
<dbReference type="CDD" id="cd00279">
    <property type="entry name" value="YlxR"/>
    <property type="match status" value="1"/>
</dbReference>
<dbReference type="PANTHER" id="PTHR34215">
    <property type="entry name" value="BLL0784 PROTEIN"/>
    <property type="match status" value="1"/>
</dbReference>
<comment type="caution">
    <text evidence="2">The sequence shown here is derived from an EMBL/GenBank/DDBJ whole genome shotgun (WGS) entry which is preliminary data.</text>
</comment>
<dbReference type="InterPro" id="IPR007393">
    <property type="entry name" value="YlxR_dom"/>
</dbReference>
<dbReference type="Proteomes" id="UP000054526">
    <property type="component" value="Unassembled WGS sequence"/>
</dbReference>
<dbReference type="PANTHER" id="PTHR34215:SF1">
    <property type="entry name" value="YLXR DOMAIN-CONTAINING PROTEIN"/>
    <property type="match status" value="1"/>
</dbReference>
<gene>
    <name evidence="2" type="ORF">SD71_14955</name>
</gene>
<sequence>MRPRKIPQRKCVACQQMMPKKELIRIVRSPEGEINIDLTGKKPGRGAYLCGKVGCFKLAKKSKAFERALKAPVGSEIYDRLEADFIQVEDEFQSNKELVNDHDDGE</sequence>
<evidence type="ECO:0000313" key="3">
    <source>
        <dbReference type="Proteomes" id="UP000054526"/>
    </source>
</evidence>
<dbReference type="InterPro" id="IPR037465">
    <property type="entry name" value="YlxR"/>
</dbReference>
<protein>
    <submittedName>
        <fullName evidence="2">Nucleic-acid-binding protein</fullName>
    </submittedName>
</protein>
<dbReference type="Pfam" id="PF04296">
    <property type="entry name" value="YlxR"/>
    <property type="match status" value="1"/>
</dbReference>
<dbReference type="InterPro" id="IPR035931">
    <property type="entry name" value="YlxR-like_sf"/>
</dbReference>
<keyword evidence="3" id="KW-1185">Reference proteome</keyword>
<evidence type="ECO:0000313" key="2">
    <source>
        <dbReference type="EMBL" id="KIL35324.1"/>
    </source>
</evidence>
<evidence type="ECO:0000259" key="1">
    <source>
        <dbReference type="Pfam" id="PF04296"/>
    </source>
</evidence>
<dbReference type="RefSeq" id="WP_041064750.1">
    <property type="nucleotide sequence ID" value="NZ_JXAL01000023.1"/>
</dbReference>
<reference evidence="2 3" key="1">
    <citation type="submission" date="2014-12" db="EMBL/GenBank/DDBJ databases">
        <title>Draft genome sequence of Cohnella kolymensis strain B-2846.</title>
        <authorList>
            <person name="Karlyshev A.V."/>
            <person name="Kudryashova E.B."/>
        </authorList>
    </citation>
    <scope>NUCLEOTIDE SEQUENCE [LARGE SCALE GENOMIC DNA]</scope>
    <source>
        <strain evidence="2 3">VKM B-2846</strain>
    </source>
</reference>
<dbReference type="Gene3D" id="3.30.1230.10">
    <property type="entry name" value="YlxR-like"/>
    <property type="match status" value="1"/>
</dbReference>
<organism evidence="2 3">
    <name type="scientific">Cohnella kolymensis</name>
    <dbReference type="NCBI Taxonomy" id="1590652"/>
    <lineage>
        <taxon>Bacteria</taxon>
        <taxon>Bacillati</taxon>
        <taxon>Bacillota</taxon>
        <taxon>Bacilli</taxon>
        <taxon>Bacillales</taxon>
        <taxon>Paenibacillaceae</taxon>
        <taxon>Cohnella</taxon>
    </lineage>
</organism>
<name>A0ABR5A2N8_9BACL</name>
<feature type="domain" description="YlxR" evidence="1">
    <location>
        <begin position="9"/>
        <end position="82"/>
    </location>
</feature>
<dbReference type="NCBIfam" id="NF047356">
    <property type="entry name" value="RNA_bind_RnpM"/>
    <property type="match status" value="1"/>
</dbReference>